<dbReference type="AlphaFoldDB" id="N1ZY89"/>
<evidence type="ECO:0000313" key="2">
    <source>
        <dbReference type="Proteomes" id="UP000012589"/>
    </source>
</evidence>
<organism evidence="1 2">
    <name type="scientific">Eubacterium plexicaudatum ASF492</name>
    <dbReference type="NCBI Taxonomy" id="1235802"/>
    <lineage>
        <taxon>Bacteria</taxon>
        <taxon>Bacillati</taxon>
        <taxon>Bacillota</taxon>
        <taxon>Clostridia</taxon>
        <taxon>Eubacteriales</taxon>
        <taxon>Eubacteriaceae</taxon>
        <taxon>Eubacterium</taxon>
    </lineage>
</organism>
<comment type="caution">
    <text evidence="1">The sequence shown here is derived from an EMBL/GenBank/DDBJ whole genome shotgun (WGS) entry which is preliminary data.</text>
</comment>
<dbReference type="EMBL" id="AQFT01000124">
    <property type="protein sequence ID" value="EMZ21972.1"/>
    <property type="molecule type" value="Genomic_DNA"/>
</dbReference>
<evidence type="ECO:0000313" key="1">
    <source>
        <dbReference type="EMBL" id="EMZ21972.1"/>
    </source>
</evidence>
<dbReference type="HOGENOM" id="CLU_2682287_0_0_9"/>
<keyword evidence="2" id="KW-1185">Reference proteome</keyword>
<name>N1ZY89_9FIRM</name>
<protein>
    <submittedName>
        <fullName evidence="1">Uncharacterized protein</fullName>
    </submittedName>
</protein>
<gene>
    <name evidence="1" type="ORF">C823_04059</name>
</gene>
<dbReference type="Proteomes" id="UP000012589">
    <property type="component" value="Unassembled WGS sequence"/>
</dbReference>
<dbReference type="PATRIC" id="fig|1235802.3.peg.4298"/>
<reference evidence="1 2" key="1">
    <citation type="journal article" date="2014" name="Genome Announc.">
        <title>Draft genome sequences of the altered schaedler flora, a defined bacterial community from gnotobiotic mice.</title>
        <authorList>
            <person name="Wannemuehler M.J."/>
            <person name="Overstreet A.M."/>
            <person name="Ward D.V."/>
            <person name="Phillips G.J."/>
        </authorList>
    </citation>
    <scope>NUCLEOTIDE SEQUENCE [LARGE SCALE GENOMIC DNA]</scope>
    <source>
        <strain evidence="1 2">ASF492</strain>
    </source>
</reference>
<accession>N1ZY89</accession>
<dbReference type="OrthoDB" id="2052439at2"/>
<sequence>MDDLSLNYKSDFNAIHDLEPAWNIEKNGVGDKNGFIKIRLGDNLPENTAWSCAIRRPRTTCGSAGSIGMEKECK</sequence>
<proteinExistence type="predicted"/>